<proteinExistence type="predicted"/>
<gene>
    <name evidence="1" type="ORF">FGG08_001110</name>
</gene>
<dbReference type="AlphaFoldDB" id="A0A9P8IC34"/>
<dbReference type="OrthoDB" id="5411560at2759"/>
<keyword evidence="2" id="KW-1185">Reference proteome</keyword>
<accession>A0A9P8IC34</accession>
<reference evidence="1" key="1">
    <citation type="submission" date="2021-03" db="EMBL/GenBank/DDBJ databases">
        <title>Comparative genomics and phylogenomic investigation of the class Geoglossomycetes provide insights into ecological specialization and systematics.</title>
        <authorList>
            <person name="Melie T."/>
            <person name="Pirro S."/>
            <person name="Miller A.N."/>
            <person name="Quandt A."/>
        </authorList>
    </citation>
    <scope>NUCLEOTIDE SEQUENCE</scope>
    <source>
        <strain evidence="1">GBOQ0MN5Z8</strain>
    </source>
</reference>
<protein>
    <submittedName>
        <fullName evidence="1">Uncharacterized protein</fullName>
    </submittedName>
</protein>
<evidence type="ECO:0000313" key="1">
    <source>
        <dbReference type="EMBL" id="KAH0544743.1"/>
    </source>
</evidence>
<name>A0A9P8IC34_9PEZI</name>
<organism evidence="1 2">
    <name type="scientific">Glutinoglossum americanum</name>
    <dbReference type="NCBI Taxonomy" id="1670608"/>
    <lineage>
        <taxon>Eukaryota</taxon>
        <taxon>Fungi</taxon>
        <taxon>Dikarya</taxon>
        <taxon>Ascomycota</taxon>
        <taxon>Pezizomycotina</taxon>
        <taxon>Geoglossomycetes</taxon>
        <taxon>Geoglossales</taxon>
        <taxon>Geoglossaceae</taxon>
        <taxon>Glutinoglossum</taxon>
    </lineage>
</organism>
<comment type="caution">
    <text evidence="1">The sequence shown here is derived from an EMBL/GenBank/DDBJ whole genome shotgun (WGS) entry which is preliminary data.</text>
</comment>
<dbReference type="EMBL" id="JAGHQL010000014">
    <property type="protein sequence ID" value="KAH0544743.1"/>
    <property type="molecule type" value="Genomic_DNA"/>
</dbReference>
<sequence>MSEDGSLASIGLGSRIDIYHFHSPWPSRWKLKELSDLESQKLSFSQDQNRRMLIIARRATTGKVTMEIYDLRGTRIWSISMNRNEYLGGGDDFGLSSVLHNGATGIAVVTAFTSIPYEIFHSTITGLNLQPQGWNIQVFRLQGAAQSPSGKYIVLVDATYMLFRLDTDSNRVEKGMRLSRRRLSASSGDDLMAIAMPNENTIHTFWVEGGKMVLTTITWNGRDTRLERRIIPDIDYRMAGPPDEGSVREAEGSVHEAEGSVHEAVGSVHEAVGSVHEAVGSVHEAEGELASVEMEATSLSELGAYA</sequence>
<evidence type="ECO:0000313" key="2">
    <source>
        <dbReference type="Proteomes" id="UP000698800"/>
    </source>
</evidence>
<dbReference type="Proteomes" id="UP000698800">
    <property type="component" value="Unassembled WGS sequence"/>
</dbReference>